<accession>A0A0C9S103</accession>
<feature type="non-terminal residue" evidence="1">
    <location>
        <position position="1"/>
    </location>
</feature>
<dbReference type="AlphaFoldDB" id="A0A0C9S103"/>
<proteinExistence type="evidence at transcript level"/>
<dbReference type="EMBL" id="GBZX01002321">
    <property type="protein sequence ID" value="JAG90419.1"/>
    <property type="molecule type" value="mRNA"/>
</dbReference>
<dbReference type="SUPFAM" id="SSF50814">
    <property type="entry name" value="Lipocalins"/>
    <property type="match status" value="1"/>
</dbReference>
<dbReference type="Gene3D" id="2.40.128.20">
    <property type="match status" value="1"/>
</dbReference>
<name>A0A0C9S103_AMBAM</name>
<organism evidence="1">
    <name type="scientific">Amblyomma americanum</name>
    <name type="common">Lone star tick</name>
    <dbReference type="NCBI Taxonomy" id="6943"/>
    <lineage>
        <taxon>Eukaryota</taxon>
        <taxon>Metazoa</taxon>
        <taxon>Ecdysozoa</taxon>
        <taxon>Arthropoda</taxon>
        <taxon>Chelicerata</taxon>
        <taxon>Arachnida</taxon>
        <taxon>Acari</taxon>
        <taxon>Parasitiformes</taxon>
        <taxon>Ixodida</taxon>
        <taxon>Ixodoidea</taxon>
        <taxon>Ixodidae</taxon>
        <taxon>Amblyomminae</taxon>
        <taxon>Amblyomma</taxon>
    </lineage>
</organism>
<sequence>EAVYLYRTSHKWDLYATQCMVSRLITSCGSFVIRTVEYWGVNINSHRNMFSKFSMKLKLTLNKTSGHQPFIQAETKKQDNTETKYWEYPVLFADTNCVLTGDYNGGGAGRRGCMLWLKESALKNPPMHCNFLLLTMCSDDAYNAYTYEKLYCNSYESFLKKKEL</sequence>
<dbReference type="InterPro" id="IPR012674">
    <property type="entry name" value="Calycin"/>
</dbReference>
<dbReference type="InterPro" id="IPR002970">
    <property type="entry name" value="Tick_his-bd"/>
</dbReference>
<dbReference type="GO" id="GO:0030682">
    <property type="term" value="P:symbiont-mediated perturbation of host defenses"/>
    <property type="evidence" value="ECO:0007669"/>
    <property type="project" value="InterPro"/>
</dbReference>
<evidence type="ECO:0000313" key="1">
    <source>
        <dbReference type="EMBL" id="JAG90419.1"/>
    </source>
</evidence>
<reference evidence="1" key="1">
    <citation type="journal article" date="2015" name="PLoS ONE">
        <title>An Insight into the Sialome of the Lone Star Tick, Amblyomma americanum, with a Glimpse on Its Time Dependent Gene Expression.</title>
        <authorList>
            <person name="Karim S."/>
            <person name="Ribeiro J.M."/>
        </authorList>
    </citation>
    <scope>NUCLEOTIDE SEQUENCE</scope>
    <source>
        <tissue evidence="1">Salivary gland</tissue>
    </source>
</reference>
<dbReference type="Pfam" id="PF02098">
    <property type="entry name" value="His_binding"/>
    <property type="match status" value="1"/>
</dbReference>
<dbReference type="GO" id="GO:0043176">
    <property type="term" value="F:amine binding"/>
    <property type="evidence" value="ECO:0007669"/>
    <property type="project" value="InterPro"/>
</dbReference>
<protein>
    <submittedName>
        <fullName evidence="1">Uncharacterized protein</fullName>
    </submittedName>
</protein>